<keyword evidence="3" id="KW-1185">Reference proteome</keyword>
<reference evidence="2 3" key="1">
    <citation type="submission" date="2019-10" db="EMBL/GenBank/DDBJ databases">
        <authorList>
            <person name="Palmer J.M."/>
        </authorList>
    </citation>
    <scope>NUCLEOTIDE SEQUENCE [LARGE SCALE GENOMIC DNA]</scope>
    <source>
        <strain evidence="2 3">TWF694</strain>
    </source>
</reference>
<feature type="region of interest" description="Disordered" evidence="1">
    <location>
        <begin position="327"/>
        <end position="365"/>
    </location>
</feature>
<comment type="caution">
    <text evidence="2">The sequence shown here is derived from an EMBL/GenBank/DDBJ whole genome shotgun (WGS) entry which is preliminary data.</text>
</comment>
<accession>A0AAV9X3D2</accession>
<dbReference type="EMBL" id="JAVHJO010000010">
    <property type="protein sequence ID" value="KAK6535230.1"/>
    <property type="molecule type" value="Genomic_DNA"/>
</dbReference>
<feature type="region of interest" description="Disordered" evidence="1">
    <location>
        <begin position="65"/>
        <end position="97"/>
    </location>
</feature>
<evidence type="ECO:0000256" key="1">
    <source>
        <dbReference type="SAM" id="MobiDB-lite"/>
    </source>
</evidence>
<dbReference type="Proteomes" id="UP001365542">
    <property type="component" value="Unassembled WGS sequence"/>
</dbReference>
<gene>
    <name evidence="2" type="ORF">TWF694_001698</name>
</gene>
<dbReference type="AlphaFoldDB" id="A0AAV9X3D2"/>
<protein>
    <submittedName>
        <fullName evidence="2">Uncharacterized protein</fullName>
    </submittedName>
</protein>
<proteinExistence type="predicted"/>
<feature type="compositionally biased region" description="Basic and acidic residues" evidence="1">
    <location>
        <begin position="327"/>
        <end position="360"/>
    </location>
</feature>
<sequence>MARRRYQEAKARALLESIEQKATKLPATKSQDAPLGVTKTISMDTRKQWIQNQAAKKEKIALLKSKIAAATTPPSSRKRKSEDDHNSVEQTRLHPRKKLPIIEGMLTKIAADQGQKPLRALRAKSLAPCTPANKIISEPEPESLTGYLDRMVPSSEVDEVIKKIVEEKIALDPNYKDIDERSKNLVRIIKQATEMKKRKLDNFLKQKGKKLGELERWDSFSRRLRRNSLPRDKHLRGPLIRPEYRATSPAFKKEDIASADPDVHEIMHRWDKSAVVEDLVGGAPSPVTTTRYVQKLATSMEQEGVTEDDSDIEDGIVPLAKAEKVKVQAKKEGPGKPRYNLRSEAERKPAGAVKNPEKPKKEKAKGPLVRKFKDTLSSYKAEKIQRMEKVCKLKKRRAEEAQAACLESAANIKNECEALKSRCDPPLVGLAKRAIHREVERLTALHQTTMEKYARAQASITQIDAELLELRQLLAELPDGDERPLEEVKENVGAVSKEAAQQLTKLCTETLRKQQKRERRALRALRGH</sequence>
<evidence type="ECO:0000313" key="3">
    <source>
        <dbReference type="Proteomes" id="UP001365542"/>
    </source>
</evidence>
<name>A0AAV9X3D2_9PEZI</name>
<evidence type="ECO:0000313" key="2">
    <source>
        <dbReference type="EMBL" id="KAK6535230.1"/>
    </source>
</evidence>
<organism evidence="2 3">
    <name type="scientific">Orbilia ellipsospora</name>
    <dbReference type="NCBI Taxonomy" id="2528407"/>
    <lineage>
        <taxon>Eukaryota</taxon>
        <taxon>Fungi</taxon>
        <taxon>Dikarya</taxon>
        <taxon>Ascomycota</taxon>
        <taxon>Pezizomycotina</taxon>
        <taxon>Orbiliomycetes</taxon>
        <taxon>Orbiliales</taxon>
        <taxon>Orbiliaceae</taxon>
        <taxon>Orbilia</taxon>
    </lineage>
</organism>